<accession>A0ABP1FF60</accession>
<sequence>MLRKTKKRIDIQYTFTYILQNKTLVDRIENQHQSISYYMFYLRKMCL</sequence>
<name>A0ABP1FF60_9FLAO</name>
<evidence type="ECO:0000313" key="2">
    <source>
        <dbReference type="Proteomes" id="UP001497602"/>
    </source>
</evidence>
<keyword evidence="2" id="KW-1185">Reference proteome</keyword>
<proteinExistence type="predicted"/>
<gene>
    <name evidence="1" type="ORF">T190115A13A_50223</name>
</gene>
<organism evidence="1 2">
    <name type="scientific">Tenacibaculum vairaonense</name>
    <dbReference type="NCBI Taxonomy" id="3137860"/>
    <lineage>
        <taxon>Bacteria</taxon>
        <taxon>Pseudomonadati</taxon>
        <taxon>Bacteroidota</taxon>
        <taxon>Flavobacteriia</taxon>
        <taxon>Flavobacteriales</taxon>
        <taxon>Flavobacteriaceae</taxon>
        <taxon>Tenacibaculum</taxon>
    </lineage>
</organism>
<reference evidence="1 2" key="1">
    <citation type="submission" date="2024-05" db="EMBL/GenBank/DDBJ databases">
        <authorList>
            <person name="Duchaud E."/>
        </authorList>
    </citation>
    <scope>NUCLEOTIDE SEQUENCE [LARGE SCALE GENOMIC DNA]</scope>
    <source>
        <strain evidence="1">Ena-SAMPLE-TAB-13-05-2024-13:56:06:370-140305</strain>
    </source>
</reference>
<evidence type="ECO:0000313" key="1">
    <source>
        <dbReference type="EMBL" id="CAL2107981.1"/>
    </source>
</evidence>
<dbReference type="Proteomes" id="UP001497602">
    <property type="component" value="Unassembled WGS sequence"/>
</dbReference>
<comment type="caution">
    <text evidence="1">The sequence shown here is derived from an EMBL/GenBank/DDBJ whole genome shotgun (WGS) entry which is preliminary data.</text>
</comment>
<dbReference type="EMBL" id="CAXJRC010000042">
    <property type="protein sequence ID" value="CAL2107981.1"/>
    <property type="molecule type" value="Genomic_DNA"/>
</dbReference>
<protein>
    <submittedName>
        <fullName evidence="1">Uncharacterized protein</fullName>
    </submittedName>
</protein>